<evidence type="ECO:0000313" key="2">
    <source>
        <dbReference type="EMBL" id="VHO06415.1"/>
    </source>
</evidence>
<feature type="signal peptide" evidence="1">
    <location>
        <begin position="1"/>
        <end position="22"/>
    </location>
</feature>
<name>A0A486XUT8_9GAMM</name>
<gene>
    <name evidence="2" type="ORF">BAL341_3436</name>
</gene>
<organism evidence="2">
    <name type="scientific">Rheinheimera sp. BAL341</name>
    <dbReference type="NCBI Taxonomy" id="1708203"/>
    <lineage>
        <taxon>Bacteria</taxon>
        <taxon>Pseudomonadati</taxon>
        <taxon>Pseudomonadota</taxon>
        <taxon>Gammaproteobacteria</taxon>
        <taxon>Chromatiales</taxon>
        <taxon>Chromatiaceae</taxon>
        <taxon>Rheinheimera</taxon>
    </lineage>
</organism>
<evidence type="ECO:0000256" key="1">
    <source>
        <dbReference type="SAM" id="SignalP"/>
    </source>
</evidence>
<accession>A0A486XUT8</accession>
<proteinExistence type="predicted"/>
<feature type="chain" id="PRO_5019779232" evidence="1">
    <location>
        <begin position="23"/>
        <end position="58"/>
    </location>
</feature>
<reference evidence="2" key="1">
    <citation type="submission" date="2019-04" db="EMBL/GenBank/DDBJ databases">
        <authorList>
            <person name="Brambilla D."/>
        </authorList>
    </citation>
    <scope>NUCLEOTIDE SEQUENCE</scope>
    <source>
        <strain evidence="2">BAL1</strain>
    </source>
</reference>
<dbReference type="AlphaFoldDB" id="A0A486XUT8"/>
<dbReference type="EMBL" id="CAAJGR010000033">
    <property type="protein sequence ID" value="VHO06415.1"/>
    <property type="molecule type" value="Genomic_DNA"/>
</dbReference>
<keyword evidence="1" id="KW-0732">Signal</keyword>
<protein>
    <submittedName>
        <fullName evidence="2">Uncharacterized protein</fullName>
    </submittedName>
</protein>
<sequence>MKLKTLTLTVAAALYGAAMAQAAIGGAVLQAPAALPAATQAYRDNSATDCSVATTPSQ</sequence>